<proteinExistence type="inferred from homology"/>
<keyword evidence="4" id="KW-0028">Amino-acid biosynthesis</keyword>
<comment type="similarity">
    <text evidence="2">Belongs to the diaminopimelate epimerase family.</text>
</comment>
<protein>
    <recommendedName>
        <fullName evidence="3">diaminopimelate epimerase</fullName>
        <ecNumber evidence="3">5.1.1.7</ecNumber>
    </recommendedName>
</protein>
<dbReference type="InterPro" id="IPR018510">
    <property type="entry name" value="DAP_epimerase_AS"/>
</dbReference>
<dbReference type="PANTHER" id="PTHR31689:SF0">
    <property type="entry name" value="DIAMINOPIMELATE EPIMERASE"/>
    <property type="match status" value="1"/>
</dbReference>
<dbReference type="EC" id="5.1.1.7" evidence="3"/>
<dbReference type="InterPro" id="IPR001653">
    <property type="entry name" value="DAP_epimerase_DapF"/>
</dbReference>
<evidence type="ECO:0000256" key="4">
    <source>
        <dbReference type="ARBA" id="ARBA00022605"/>
    </source>
</evidence>
<comment type="catalytic activity">
    <reaction evidence="7">
        <text>(2S,6S)-2,6-diaminopimelate = meso-2,6-diaminopimelate</text>
        <dbReference type="Rhea" id="RHEA:15393"/>
        <dbReference type="ChEBI" id="CHEBI:57609"/>
        <dbReference type="ChEBI" id="CHEBI:57791"/>
        <dbReference type="EC" id="5.1.1.7"/>
    </reaction>
</comment>
<evidence type="ECO:0000256" key="2">
    <source>
        <dbReference type="ARBA" id="ARBA00010219"/>
    </source>
</evidence>
<feature type="active site" evidence="8">
    <location>
        <position position="14"/>
    </location>
</feature>
<evidence type="ECO:0000313" key="10">
    <source>
        <dbReference type="Proteomes" id="UP001320209"/>
    </source>
</evidence>
<dbReference type="SUPFAM" id="SSF54506">
    <property type="entry name" value="Diaminopimelate epimerase-like"/>
    <property type="match status" value="2"/>
</dbReference>
<keyword evidence="6" id="KW-0413">Isomerase</keyword>
<evidence type="ECO:0000256" key="1">
    <source>
        <dbReference type="ARBA" id="ARBA00005196"/>
    </source>
</evidence>
<evidence type="ECO:0000313" key="9">
    <source>
        <dbReference type="EMBL" id="BDB96575.1"/>
    </source>
</evidence>
<dbReference type="EMBL" id="AP025225">
    <property type="protein sequence ID" value="BDB96575.1"/>
    <property type="molecule type" value="Genomic_DNA"/>
</dbReference>
<accession>A0ABN6L8Q6</accession>
<evidence type="ECO:0000256" key="7">
    <source>
        <dbReference type="ARBA" id="ARBA00051712"/>
    </source>
</evidence>
<dbReference type="Pfam" id="PF01678">
    <property type="entry name" value="DAP_epimerase"/>
    <property type="match status" value="1"/>
</dbReference>
<dbReference type="Proteomes" id="UP001320209">
    <property type="component" value="Chromosome"/>
</dbReference>
<comment type="pathway">
    <text evidence="1">Amino-acid biosynthesis; L-lysine biosynthesis via DAP pathway; DL-2,6-diaminopimelate from LL-2,6-diaminopimelate: step 1/1.</text>
</comment>
<keyword evidence="10" id="KW-1185">Reference proteome</keyword>
<evidence type="ECO:0000256" key="3">
    <source>
        <dbReference type="ARBA" id="ARBA00013080"/>
    </source>
</evidence>
<dbReference type="PROSITE" id="PS01326">
    <property type="entry name" value="DAP_EPIMERASE"/>
    <property type="match status" value="1"/>
</dbReference>
<gene>
    <name evidence="9" type="ORF">HYD_7080</name>
</gene>
<sequence length="254" mass="27982">MHVWNNDGSKARFCGNGARCAAAYISKKIKSIGKSSSTDTPPSFQKNSLKKEQTIKEEANIVSIVSGTIQVECKILDPWIVDVRQPFPMVRHAITKEGIIKPCESIELENGALAIPVFALNQHAVVMNKRPENRPISEQRLEEIAQSLQCHQMFPEGTNVSITSFDSKNCLAMTEVWERGVGATSACGSAACAVGASIFDIYKISSQVNIVMPGGQIQVNRSTHNGAIFIHHSSRAEFVFQGEFVLNYYKYDSK</sequence>
<dbReference type="Gene3D" id="3.10.310.10">
    <property type="entry name" value="Diaminopimelate Epimerase, Chain A, domain 1"/>
    <property type="match status" value="2"/>
</dbReference>
<name>A0ABN6L8Q6_9PROT</name>
<dbReference type="PANTHER" id="PTHR31689">
    <property type="entry name" value="DIAMINOPIMELATE EPIMERASE, CHLOROPLASTIC"/>
    <property type="match status" value="1"/>
</dbReference>
<evidence type="ECO:0000256" key="6">
    <source>
        <dbReference type="ARBA" id="ARBA00023235"/>
    </source>
</evidence>
<evidence type="ECO:0000256" key="5">
    <source>
        <dbReference type="ARBA" id="ARBA00023154"/>
    </source>
</evidence>
<organism evidence="9 10">
    <name type="scientific">Candidatus Hydrogenosomobacter endosymbioticus</name>
    <dbReference type="NCBI Taxonomy" id="2558174"/>
    <lineage>
        <taxon>Bacteria</taxon>
        <taxon>Pseudomonadati</taxon>
        <taxon>Pseudomonadota</taxon>
        <taxon>Alphaproteobacteria</taxon>
        <taxon>Holosporales</taxon>
        <taxon>Holosporaceae</taxon>
        <taxon>Candidatus Hydrogenosomobacter</taxon>
    </lineage>
</organism>
<keyword evidence="5" id="KW-0457">Lysine biosynthesis</keyword>
<evidence type="ECO:0000256" key="8">
    <source>
        <dbReference type="PROSITE-ProRule" id="PRU10125"/>
    </source>
</evidence>
<reference evidence="9" key="1">
    <citation type="submission" date="2021-10" db="EMBL/GenBank/DDBJ databases">
        <title>Genome Sequence of The Candidatus Hydrogeosomobacter endosymbioticus, an Intracellular Bacterial Symbiont of the Anaerobic Ciliate GW7.</title>
        <authorList>
            <person name="Shiohama Y."/>
            <person name="Shinzato N."/>
        </authorList>
    </citation>
    <scope>NUCLEOTIDE SEQUENCE [LARGE SCALE GENOMIC DNA]</scope>
    <source>
        <strain evidence="9">200920</strain>
    </source>
</reference>